<evidence type="ECO:0000313" key="1">
    <source>
        <dbReference type="EMBL" id="KAJ7199910.1"/>
    </source>
</evidence>
<keyword evidence="2" id="KW-1185">Reference proteome</keyword>
<comment type="caution">
    <text evidence="1">The sequence shown here is derived from an EMBL/GenBank/DDBJ whole genome shotgun (WGS) entry which is preliminary data.</text>
</comment>
<accession>A0AAD6Y574</accession>
<reference evidence="1" key="1">
    <citation type="submission" date="2023-03" db="EMBL/GenBank/DDBJ databases">
        <title>Massive genome expansion in bonnet fungi (Mycena s.s.) driven by repeated elements and novel gene families across ecological guilds.</title>
        <authorList>
            <consortium name="Lawrence Berkeley National Laboratory"/>
            <person name="Harder C.B."/>
            <person name="Miyauchi S."/>
            <person name="Viragh M."/>
            <person name="Kuo A."/>
            <person name="Thoen E."/>
            <person name="Andreopoulos B."/>
            <person name="Lu D."/>
            <person name="Skrede I."/>
            <person name="Drula E."/>
            <person name="Henrissat B."/>
            <person name="Morin E."/>
            <person name="Kohler A."/>
            <person name="Barry K."/>
            <person name="LaButti K."/>
            <person name="Morin E."/>
            <person name="Salamov A."/>
            <person name="Lipzen A."/>
            <person name="Mereny Z."/>
            <person name="Hegedus B."/>
            <person name="Baldrian P."/>
            <person name="Stursova M."/>
            <person name="Weitz H."/>
            <person name="Taylor A."/>
            <person name="Grigoriev I.V."/>
            <person name="Nagy L.G."/>
            <person name="Martin F."/>
            <person name="Kauserud H."/>
        </authorList>
    </citation>
    <scope>NUCLEOTIDE SEQUENCE</scope>
    <source>
        <strain evidence="1">9144</strain>
    </source>
</reference>
<proteinExistence type="predicted"/>
<gene>
    <name evidence="1" type="ORF">GGX14DRAFT_400914</name>
</gene>
<name>A0AAD6Y574_9AGAR</name>
<organism evidence="1 2">
    <name type="scientific">Mycena pura</name>
    <dbReference type="NCBI Taxonomy" id="153505"/>
    <lineage>
        <taxon>Eukaryota</taxon>
        <taxon>Fungi</taxon>
        <taxon>Dikarya</taxon>
        <taxon>Basidiomycota</taxon>
        <taxon>Agaricomycotina</taxon>
        <taxon>Agaricomycetes</taxon>
        <taxon>Agaricomycetidae</taxon>
        <taxon>Agaricales</taxon>
        <taxon>Marasmiineae</taxon>
        <taxon>Mycenaceae</taxon>
        <taxon>Mycena</taxon>
    </lineage>
</organism>
<dbReference type="AlphaFoldDB" id="A0AAD6Y574"/>
<sequence length="115" mass="12686">MLAPGLSSSSFLCGQCQGGALWKCRFTRSSICVFNTPRLAPEEFYLPTQDMPELRSGWLVRWAVMPKMRQWAKYWPGEHDIHISAGYWLQRGSITAGGTLAGTGTVHMVGCCSAS</sequence>
<evidence type="ECO:0000313" key="2">
    <source>
        <dbReference type="Proteomes" id="UP001219525"/>
    </source>
</evidence>
<dbReference type="Proteomes" id="UP001219525">
    <property type="component" value="Unassembled WGS sequence"/>
</dbReference>
<dbReference type="EMBL" id="JARJCW010000065">
    <property type="protein sequence ID" value="KAJ7199910.1"/>
    <property type="molecule type" value="Genomic_DNA"/>
</dbReference>
<protein>
    <submittedName>
        <fullName evidence="1">Uncharacterized protein</fullName>
    </submittedName>
</protein>